<dbReference type="Proteomes" id="UP001061302">
    <property type="component" value="Chromosome"/>
</dbReference>
<name>A0ABY6DTJ0_9NEIS</name>
<keyword evidence="1" id="KW-0812">Transmembrane</keyword>
<feature type="transmembrane region" description="Helical" evidence="1">
    <location>
        <begin position="100"/>
        <end position="119"/>
    </location>
</feature>
<evidence type="ECO:0000256" key="1">
    <source>
        <dbReference type="SAM" id="Phobius"/>
    </source>
</evidence>
<gene>
    <name evidence="2" type="ORF">N8I74_17980</name>
</gene>
<keyword evidence="3" id="KW-1185">Reference proteome</keyword>
<reference evidence="2" key="1">
    <citation type="submission" date="2022-10" db="EMBL/GenBank/DDBJ databases">
        <title>Chitiniphilus purpureus sp. nov., a novel chitin-degrading bacterium isolated from crawfish pond sediment.</title>
        <authorList>
            <person name="Li K."/>
        </authorList>
    </citation>
    <scope>NUCLEOTIDE SEQUENCE</scope>
    <source>
        <strain evidence="2">CD1</strain>
    </source>
</reference>
<protein>
    <submittedName>
        <fullName evidence="2">Uncharacterized protein</fullName>
    </submittedName>
</protein>
<sequence length="120" mass="13347">MALNWLALIPWGTLIENAPRILDASKKLFRGTQTPPPRPIEIAIDAQAGPQERLANLEAAVAAQQQDLAALHQRQQESARLIEELAAQNAQLTVRLRRQYRLTLVLGPVLLAVILYLALR</sequence>
<dbReference type="EMBL" id="CP106753">
    <property type="protein sequence ID" value="UXY15178.1"/>
    <property type="molecule type" value="Genomic_DNA"/>
</dbReference>
<evidence type="ECO:0000313" key="2">
    <source>
        <dbReference type="EMBL" id="UXY15178.1"/>
    </source>
</evidence>
<keyword evidence="1" id="KW-0472">Membrane</keyword>
<accession>A0ABY6DTJ0</accession>
<proteinExistence type="predicted"/>
<evidence type="ECO:0000313" key="3">
    <source>
        <dbReference type="Proteomes" id="UP001061302"/>
    </source>
</evidence>
<dbReference type="RefSeq" id="WP_263124574.1">
    <property type="nucleotide sequence ID" value="NZ_CP106753.1"/>
</dbReference>
<keyword evidence="1" id="KW-1133">Transmembrane helix</keyword>
<organism evidence="2 3">
    <name type="scientific">Chitiniphilus purpureus</name>
    <dbReference type="NCBI Taxonomy" id="2981137"/>
    <lineage>
        <taxon>Bacteria</taxon>
        <taxon>Pseudomonadati</taxon>
        <taxon>Pseudomonadota</taxon>
        <taxon>Betaproteobacteria</taxon>
        <taxon>Neisseriales</taxon>
        <taxon>Chitinibacteraceae</taxon>
        <taxon>Chitiniphilus</taxon>
    </lineage>
</organism>